<comment type="caution">
    <text evidence="3">The sequence shown here is derived from an EMBL/GenBank/DDBJ whole genome shotgun (WGS) entry which is preliminary data.</text>
</comment>
<gene>
    <name evidence="3" type="ORF">RN001_006855</name>
</gene>
<dbReference type="Pfam" id="PF07258">
    <property type="entry name" value="COMM_domain"/>
    <property type="match status" value="1"/>
</dbReference>
<protein>
    <recommendedName>
        <fullName evidence="2">COMM domain-containing protein</fullName>
    </recommendedName>
</protein>
<sequence length="194" mass="22549">MSLTWITVTSKLQQGIQLLNTISTTEFSALLQRILNKTEFTSLELNNLETTLELQPNNVELLLQTVVHILKQSSKVILKPTTLQKQLVENLHFESNKAEEFVKAWTSQTKQDFENLEDRLKLNTISWELNLEMCSSLEPKKVTPNVRLKFSLNDSKDAHFKNVVLEMEKKELQQLYNTFENIQNKLDILQKSTE</sequence>
<evidence type="ECO:0000259" key="2">
    <source>
        <dbReference type="PROSITE" id="PS51269"/>
    </source>
</evidence>
<dbReference type="InterPro" id="IPR037361">
    <property type="entry name" value="COMMD10"/>
</dbReference>
<dbReference type="PANTHER" id="PTHR12333">
    <property type="entry name" value="COMM DOMAIN CONTAINING PROTEIN 10"/>
    <property type="match status" value="1"/>
</dbReference>
<reference evidence="4" key="1">
    <citation type="submission" date="2023-01" db="EMBL/GenBank/DDBJ databases">
        <title>Key to firefly adult light organ development and bioluminescence: homeobox transcription factors regulate luciferase expression and transportation to peroxisome.</title>
        <authorList>
            <person name="Fu X."/>
        </authorList>
    </citation>
    <scope>NUCLEOTIDE SEQUENCE [LARGE SCALE GENOMIC DNA]</scope>
</reference>
<accession>A0AAN7PLK0</accession>
<keyword evidence="4" id="KW-1185">Reference proteome</keyword>
<dbReference type="AlphaFoldDB" id="A0AAN7PLK0"/>
<dbReference type="EMBL" id="JARPUR010000002">
    <property type="protein sequence ID" value="KAK4883536.1"/>
    <property type="molecule type" value="Genomic_DNA"/>
</dbReference>
<dbReference type="Pfam" id="PF21672">
    <property type="entry name" value="COMM_HN"/>
    <property type="match status" value="1"/>
</dbReference>
<dbReference type="Proteomes" id="UP001353858">
    <property type="component" value="Unassembled WGS sequence"/>
</dbReference>
<proteinExistence type="predicted"/>
<dbReference type="InterPro" id="IPR017920">
    <property type="entry name" value="COMM"/>
</dbReference>
<dbReference type="PROSITE" id="PS51269">
    <property type="entry name" value="COMM"/>
    <property type="match status" value="1"/>
</dbReference>
<keyword evidence="1" id="KW-0175">Coiled coil</keyword>
<evidence type="ECO:0000313" key="3">
    <source>
        <dbReference type="EMBL" id="KAK4883536.1"/>
    </source>
</evidence>
<evidence type="ECO:0000313" key="4">
    <source>
        <dbReference type="Proteomes" id="UP001353858"/>
    </source>
</evidence>
<name>A0AAN7PLK0_9COLE</name>
<organism evidence="3 4">
    <name type="scientific">Aquatica leii</name>
    <dbReference type="NCBI Taxonomy" id="1421715"/>
    <lineage>
        <taxon>Eukaryota</taxon>
        <taxon>Metazoa</taxon>
        <taxon>Ecdysozoa</taxon>
        <taxon>Arthropoda</taxon>
        <taxon>Hexapoda</taxon>
        <taxon>Insecta</taxon>
        <taxon>Pterygota</taxon>
        <taxon>Neoptera</taxon>
        <taxon>Endopterygota</taxon>
        <taxon>Coleoptera</taxon>
        <taxon>Polyphaga</taxon>
        <taxon>Elateriformia</taxon>
        <taxon>Elateroidea</taxon>
        <taxon>Lampyridae</taxon>
        <taxon>Luciolinae</taxon>
        <taxon>Aquatica</taxon>
    </lineage>
</organism>
<dbReference type="PANTHER" id="PTHR12333:SF0">
    <property type="entry name" value="COMM DOMAIN-CONTAINING PROTEIN 10"/>
    <property type="match status" value="1"/>
</dbReference>
<evidence type="ECO:0000256" key="1">
    <source>
        <dbReference type="SAM" id="Coils"/>
    </source>
</evidence>
<feature type="domain" description="COMM" evidence="2">
    <location>
        <begin position="121"/>
        <end position="190"/>
    </location>
</feature>
<feature type="coiled-coil region" evidence="1">
    <location>
        <begin position="165"/>
        <end position="192"/>
    </location>
</feature>